<dbReference type="GO" id="GO:0005929">
    <property type="term" value="C:cilium"/>
    <property type="evidence" value="ECO:0007669"/>
    <property type="project" value="UniProtKB-SubCell"/>
</dbReference>
<dbReference type="OMA" id="GFAHIRS"/>
<dbReference type="InterPro" id="IPR026876">
    <property type="entry name" value="Fn3_assoc_repeat"/>
</dbReference>
<evidence type="ECO:0000256" key="3">
    <source>
        <dbReference type="ARBA" id="ARBA00022737"/>
    </source>
</evidence>
<evidence type="ECO:0000256" key="8">
    <source>
        <dbReference type="ARBA" id="ARBA00039856"/>
    </source>
</evidence>
<evidence type="ECO:0000256" key="4">
    <source>
        <dbReference type="ARBA" id="ARBA00022771"/>
    </source>
</evidence>
<evidence type="ECO:0000256" key="6">
    <source>
        <dbReference type="ARBA" id="ARBA00023043"/>
    </source>
</evidence>
<evidence type="ECO:0000313" key="12">
    <source>
        <dbReference type="Ensembl" id="ENSCMIP00000015498.1"/>
    </source>
</evidence>
<feature type="region of interest" description="Disordered" evidence="10">
    <location>
        <begin position="145"/>
        <end position="209"/>
    </location>
</feature>
<feature type="compositionally biased region" description="Basic and acidic residues" evidence="10">
    <location>
        <begin position="154"/>
        <end position="172"/>
    </location>
</feature>
<evidence type="ECO:0000259" key="11">
    <source>
        <dbReference type="Pfam" id="PF12773"/>
    </source>
</evidence>
<sequence length="780" mass="84946">MTAGSIAVPRIIPLRTPLPGKSKHEIDTNTPIEIKSDTSDVDIYYTLDGNKPQQLKKSGYGENSTLKYRAPFTLHDGKITVKALAITGDGRESGIVTKVFLVEYVSSNAVETLEDDGENFLKDCVQKLSGQEIQEGLAQTTAVINTNSSQETKSAWEEATQKRQESKREGNSHHKSFKGPRFLNSRLGTPALGHEQSSGHQSHKSQFPASIDVSPYKSLSSTQTMRILRASDFLKCAYCLASRPSDPFARFCQECGSPVPPVPGSRLPPPEGGQMGLCMECKSMVPLNTPTCIVCEASIAPQLQPQASIRLKDKIICGSCGTGNPANVHLCVTCETRLSSPPNLVSNGGSSPRLPSREGKMLACSKCGRVNNTNARFCDWCGAKPFAPTSCLKCLKCGGMNHPYAYFCGSCGAYLEPPARLDPRNSMLFSTGQSTILAETTDVRSSATWQPMAISLSKFGPESNKVDQGTQTVGLFYPSCKVLEKKEIEIVSQREKREKMSDRRPLLTAVSPGRGFWRKQLDHICAHLRSYAQNNTEFRALIGEPQMGKMISAMVHEDGYELNLSLNFILAGDQQDLLTGKSIKLSEKNFLSSITEGRDSLNGSHTDLEANKKLKKAKKTQPVATKEDRLPPDDRQLLTEVGSNGDGRISVIQELLDEGADPNCTNNENRPVLTVAVLNQHHEVIPVLVQKGADIEQQSGLLNNTALHEAAELGAKGLKCVDMLLGCNASLKKKNDKGLTAYDLAVKTGNDQLVSLFTAKMGQGMLDKLTKPKHVGLDVY</sequence>
<dbReference type="GO" id="GO:0008270">
    <property type="term" value="F:zinc ion binding"/>
    <property type="evidence" value="ECO:0007669"/>
    <property type="project" value="UniProtKB-KW"/>
</dbReference>
<accession>A0A4W3HEW2</accession>
<reference evidence="12" key="4">
    <citation type="submission" date="2025-08" db="UniProtKB">
        <authorList>
            <consortium name="Ensembl"/>
        </authorList>
    </citation>
    <scope>IDENTIFICATION</scope>
</reference>
<dbReference type="PANTHER" id="PTHR16058">
    <property type="entry name" value="DOUBLE ZINC RIBBON AND ANKYRIN REPEAT-CONTAINING PROTEIN 1"/>
    <property type="match status" value="1"/>
</dbReference>
<dbReference type="PROSITE" id="PS50088">
    <property type="entry name" value="ANK_REPEAT"/>
    <property type="match status" value="1"/>
</dbReference>
<dbReference type="AlphaFoldDB" id="A0A4W3HEW2"/>
<evidence type="ECO:0000256" key="10">
    <source>
        <dbReference type="SAM" id="MobiDB-lite"/>
    </source>
</evidence>
<keyword evidence="2" id="KW-0479">Metal-binding</keyword>
<dbReference type="InterPro" id="IPR002110">
    <property type="entry name" value="Ankyrin_rpt"/>
</dbReference>
<dbReference type="Pfam" id="PF12796">
    <property type="entry name" value="Ank_2"/>
    <property type="match status" value="1"/>
</dbReference>
<keyword evidence="6 9" id="KW-0040">ANK repeat</keyword>
<dbReference type="InterPro" id="IPR052481">
    <property type="entry name" value="DZAN1"/>
</dbReference>
<dbReference type="InterPro" id="IPR025874">
    <property type="entry name" value="DZR"/>
</dbReference>
<feature type="compositionally biased region" description="Polar residues" evidence="10">
    <location>
        <begin position="596"/>
        <end position="605"/>
    </location>
</feature>
<dbReference type="InterPro" id="IPR036770">
    <property type="entry name" value="Ankyrin_rpt-contain_sf"/>
</dbReference>
<evidence type="ECO:0000256" key="7">
    <source>
        <dbReference type="ARBA" id="ARBA00023273"/>
    </source>
</evidence>
<keyword evidence="3" id="KW-0677">Repeat</keyword>
<dbReference type="PANTHER" id="PTHR16058:SF4">
    <property type="entry name" value="DOUBLE ZINC RIBBON AND ANKYRIN REPEAT-CONTAINING PROTEIN 1"/>
    <property type="match status" value="1"/>
</dbReference>
<dbReference type="CTD" id="55184"/>
<evidence type="ECO:0000256" key="1">
    <source>
        <dbReference type="ARBA" id="ARBA00004138"/>
    </source>
</evidence>
<dbReference type="KEGG" id="cmk:103179252"/>
<dbReference type="Pfam" id="PF12773">
    <property type="entry name" value="DZR"/>
    <property type="match status" value="1"/>
</dbReference>
<organism evidence="12 13">
    <name type="scientific">Callorhinchus milii</name>
    <name type="common">Ghost shark</name>
    <dbReference type="NCBI Taxonomy" id="7868"/>
    <lineage>
        <taxon>Eukaryota</taxon>
        <taxon>Metazoa</taxon>
        <taxon>Chordata</taxon>
        <taxon>Craniata</taxon>
        <taxon>Vertebrata</taxon>
        <taxon>Chondrichthyes</taxon>
        <taxon>Holocephali</taxon>
        <taxon>Chimaeriformes</taxon>
        <taxon>Callorhinchidae</taxon>
        <taxon>Callorhinchus</taxon>
    </lineage>
</organism>
<reference evidence="13" key="3">
    <citation type="journal article" date="2014" name="Nature">
        <title>Elephant shark genome provides unique insights into gnathostome evolution.</title>
        <authorList>
            <consortium name="International Elephant Shark Genome Sequencing Consortium"/>
            <person name="Venkatesh B."/>
            <person name="Lee A.P."/>
            <person name="Ravi V."/>
            <person name="Maurya A.K."/>
            <person name="Lian M.M."/>
            <person name="Swann J.B."/>
            <person name="Ohta Y."/>
            <person name="Flajnik M.F."/>
            <person name="Sutoh Y."/>
            <person name="Kasahara M."/>
            <person name="Hoon S."/>
            <person name="Gangu V."/>
            <person name="Roy S.W."/>
            <person name="Irimia M."/>
            <person name="Korzh V."/>
            <person name="Kondrychyn I."/>
            <person name="Lim Z.W."/>
            <person name="Tay B.H."/>
            <person name="Tohari S."/>
            <person name="Kong K.W."/>
            <person name="Ho S."/>
            <person name="Lorente-Galdos B."/>
            <person name="Quilez J."/>
            <person name="Marques-Bonet T."/>
            <person name="Raney B.J."/>
            <person name="Ingham P.W."/>
            <person name="Tay A."/>
            <person name="Hillier L.W."/>
            <person name="Minx P."/>
            <person name="Boehm T."/>
            <person name="Wilson R.K."/>
            <person name="Brenner S."/>
            <person name="Warren W.C."/>
        </authorList>
    </citation>
    <scope>NUCLEOTIDE SEQUENCE [LARGE SCALE GENOMIC DNA]</scope>
</reference>
<dbReference type="OrthoDB" id="10033229at2759"/>
<dbReference type="Proteomes" id="UP000314986">
    <property type="component" value="Unassembled WGS sequence"/>
</dbReference>
<dbReference type="GeneID" id="103179252"/>
<dbReference type="Pfam" id="PF13287">
    <property type="entry name" value="Fn3_assoc"/>
    <property type="match status" value="1"/>
</dbReference>
<dbReference type="SUPFAM" id="SSF48403">
    <property type="entry name" value="Ankyrin repeat"/>
    <property type="match status" value="1"/>
</dbReference>
<feature type="compositionally biased region" description="Basic and acidic residues" evidence="10">
    <location>
        <begin position="625"/>
        <end position="637"/>
    </location>
</feature>
<keyword evidence="7" id="KW-0966">Cell projection</keyword>
<dbReference type="InParanoid" id="A0A4W3HEW2"/>
<evidence type="ECO:0000256" key="2">
    <source>
        <dbReference type="ARBA" id="ARBA00022723"/>
    </source>
</evidence>
<dbReference type="Ensembl" id="ENSCMIT00000015817.1">
    <property type="protein sequence ID" value="ENSCMIP00000015498.1"/>
    <property type="gene ID" value="ENSCMIG00000007565.1"/>
</dbReference>
<keyword evidence="13" id="KW-1185">Reference proteome</keyword>
<feature type="compositionally biased region" description="Polar residues" evidence="10">
    <location>
        <begin position="195"/>
        <end position="208"/>
    </location>
</feature>
<feature type="domain" description="DZANK-type" evidence="11">
    <location>
        <begin position="317"/>
        <end position="382"/>
    </location>
</feature>
<dbReference type="GeneTree" id="ENSGT00390000000549"/>
<proteinExistence type="predicted"/>
<dbReference type="Gene3D" id="1.25.40.20">
    <property type="entry name" value="Ankyrin repeat-containing domain"/>
    <property type="match status" value="1"/>
</dbReference>
<dbReference type="STRING" id="7868.ENSCMIP00000015498"/>
<gene>
    <name evidence="12" type="primary">dzank1</name>
</gene>
<evidence type="ECO:0000256" key="9">
    <source>
        <dbReference type="PROSITE-ProRule" id="PRU00023"/>
    </source>
</evidence>
<protein>
    <recommendedName>
        <fullName evidence="8">Double zinc ribbon and ankyrin repeat-containing protein 1</fullName>
    </recommendedName>
</protein>
<evidence type="ECO:0000313" key="13">
    <source>
        <dbReference type="Proteomes" id="UP000314986"/>
    </source>
</evidence>
<keyword evidence="5" id="KW-0862">Zinc</keyword>
<comment type="subcellular location">
    <subcellularLocation>
        <location evidence="1">Cell projection</location>
        <location evidence="1">Cilium</location>
    </subcellularLocation>
</comment>
<dbReference type="SMART" id="SM00248">
    <property type="entry name" value="ANK"/>
    <property type="match status" value="4"/>
</dbReference>
<keyword evidence="4" id="KW-0863">Zinc-finger</keyword>
<name>A0A4W3HEW2_CALMI</name>
<reference evidence="13" key="1">
    <citation type="journal article" date="2006" name="Science">
        <title>Ancient noncoding elements conserved in the human genome.</title>
        <authorList>
            <person name="Venkatesh B."/>
            <person name="Kirkness E.F."/>
            <person name="Loh Y.H."/>
            <person name="Halpern A.L."/>
            <person name="Lee A.P."/>
            <person name="Johnson J."/>
            <person name="Dandona N."/>
            <person name="Viswanathan L.D."/>
            <person name="Tay A."/>
            <person name="Venter J.C."/>
            <person name="Strausberg R.L."/>
            <person name="Brenner S."/>
        </authorList>
    </citation>
    <scope>NUCLEOTIDE SEQUENCE [LARGE SCALE GENOMIC DNA]</scope>
</reference>
<feature type="region of interest" description="Disordered" evidence="10">
    <location>
        <begin position="596"/>
        <end position="642"/>
    </location>
</feature>
<reference evidence="13" key="2">
    <citation type="journal article" date="2007" name="PLoS Biol.">
        <title>Survey sequencing and comparative analysis of the elephant shark (Callorhinchus milii) genome.</title>
        <authorList>
            <person name="Venkatesh B."/>
            <person name="Kirkness E.F."/>
            <person name="Loh Y.H."/>
            <person name="Halpern A.L."/>
            <person name="Lee A.P."/>
            <person name="Johnson J."/>
            <person name="Dandona N."/>
            <person name="Viswanathan L.D."/>
            <person name="Tay A."/>
            <person name="Venter J.C."/>
            <person name="Strausberg R.L."/>
            <person name="Brenner S."/>
        </authorList>
    </citation>
    <scope>NUCLEOTIDE SEQUENCE [LARGE SCALE GENOMIC DNA]</scope>
</reference>
<dbReference type="GO" id="GO:0042462">
    <property type="term" value="P:eye photoreceptor cell development"/>
    <property type="evidence" value="ECO:0007669"/>
    <property type="project" value="TreeGrafter"/>
</dbReference>
<evidence type="ECO:0000256" key="5">
    <source>
        <dbReference type="ARBA" id="ARBA00022833"/>
    </source>
</evidence>
<feature type="repeat" description="ANK" evidence="9">
    <location>
        <begin position="668"/>
        <end position="700"/>
    </location>
</feature>
<reference evidence="12" key="5">
    <citation type="submission" date="2025-09" db="UniProtKB">
        <authorList>
            <consortium name="Ensembl"/>
        </authorList>
    </citation>
    <scope>IDENTIFICATION</scope>
</reference>